<sequence>MLHRASQVAGGTTSGLRRLAELVEEFTHRVLDPAFPCVFAARPVLEDTLLFGLAEAGTTAEAADLLAEAAAAISKEPEQIVVIFADLPGAGSLPAEREFSAEVLRLLRRLDRHDWPQTTPLDPQDPRWVFWFEGVDFFFNFSTPGHRDRRSRNLGPAWTAVVQSRSSFDTFAGADHRARLHIRARLAGYDTVAPHPALGSYGDPGNHEAHQYFLGDGAGPGRPLVGVEDLRPPGQFG</sequence>
<name>A0A1A8Z5H8_9ACTN</name>
<protein>
    <submittedName>
        <fullName evidence="1">Uncharacterized protein</fullName>
    </submittedName>
</protein>
<accession>A0A1A8Z5H8</accession>
<dbReference type="EMBL" id="LT594323">
    <property type="protein sequence ID" value="SBT39100.1"/>
    <property type="molecule type" value="Genomic_DNA"/>
</dbReference>
<gene>
    <name evidence="1" type="ORF">GA0070611_0791</name>
</gene>
<evidence type="ECO:0000313" key="1">
    <source>
        <dbReference type="EMBL" id="SBT39100.1"/>
    </source>
</evidence>
<proteinExistence type="predicted"/>
<keyword evidence="2" id="KW-1185">Reference proteome</keyword>
<dbReference type="Proteomes" id="UP000199385">
    <property type="component" value="Chromosome I"/>
</dbReference>
<dbReference type="OrthoDB" id="283514at2"/>
<dbReference type="PATRIC" id="fig|261654.4.peg.813"/>
<dbReference type="InterPro" id="IPR014988">
    <property type="entry name" value="Uncharacterised_YqcI/YcgG"/>
</dbReference>
<reference evidence="2" key="1">
    <citation type="submission" date="2016-06" db="EMBL/GenBank/DDBJ databases">
        <authorList>
            <person name="Varghese N."/>
            <person name="Submissions Spin"/>
        </authorList>
    </citation>
    <scope>NUCLEOTIDE SEQUENCE [LARGE SCALE GENOMIC DNA]</scope>
    <source>
        <strain evidence="2">DSM 44815</strain>
    </source>
</reference>
<dbReference type="STRING" id="261654.GA0070611_0791"/>
<evidence type="ECO:0000313" key="2">
    <source>
        <dbReference type="Proteomes" id="UP000199385"/>
    </source>
</evidence>
<dbReference type="PANTHER" id="PTHR40045:SF1">
    <property type="entry name" value="YQCI_YCGG FAMILY PROTEIN"/>
    <property type="match status" value="1"/>
</dbReference>
<dbReference type="Pfam" id="PF08892">
    <property type="entry name" value="YqcI_YcgG"/>
    <property type="match status" value="1"/>
</dbReference>
<dbReference type="PANTHER" id="PTHR40045">
    <property type="entry name" value="YCGG FAMILY PROTEIN"/>
    <property type="match status" value="1"/>
</dbReference>
<dbReference type="RefSeq" id="WP_157740201.1">
    <property type="nucleotide sequence ID" value="NZ_LT594323.1"/>
</dbReference>
<dbReference type="AlphaFoldDB" id="A0A1A8Z5H8"/>
<organism evidence="1 2">
    <name type="scientific">Micromonospora auratinigra</name>
    <dbReference type="NCBI Taxonomy" id="261654"/>
    <lineage>
        <taxon>Bacteria</taxon>
        <taxon>Bacillati</taxon>
        <taxon>Actinomycetota</taxon>
        <taxon>Actinomycetes</taxon>
        <taxon>Micromonosporales</taxon>
        <taxon>Micromonosporaceae</taxon>
        <taxon>Micromonospora</taxon>
    </lineage>
</organism>